<proteinExistence type="predicted"/>
<dbReference type="InterPro" id="IPR008979">
    <property type="entry name" value="Galactose-bd-like_sf"/>
</dbReference>
<name>A0A6M3IQ63_9ZZZZ</name>
<dbReference type="SUPFAM" id="SSF49785">
    <property type="entry name" value="Galactose-binding domain-like"/>
    <property type="match status" value="1"/>
</dbReference>
<keyword evidence="1" id="KW-0430">Lectin</keyword>
<accession>A0A6M3IQ63</accession>
<protein>
    <submittedName>
        <fullName evidence="1">Putative lectin/glucanase superfamily protein</fullName>
    </submittedName>
</protein>
<dbReference type="Gene3D" id="2.60.120.260">
    <property type="entry name" value="Galactose-binding domain-like"/>
    <property type="match status" value="1"/>
</dbReference>
<dbReference type="InterPro" id="IPR013320">
    <property type="entry name" value="ConA-like_dom_sf"/>
</dbReference>
<gene>
    <name evidence="1" type="ORF">MM415B01281_0003</name>
</gene>
<evidence type="ECO:0000313" key="1">
    <source>
        <dbReference type="EMBL" id="QJA59513.1"/>
    </source>
</evidence>
<sequence length="516" mass="55173">MKRFKYSFFLVLLLIPNLVFGGMGFGMGGRLGPNSFGIPLSLRDNLAVLIYNHDLTTSTLYDRANQYDFYQGTAAAQGAVTTGPPPYIALDTDEFYPLKEIDDETGITAHQLATVATGARYKATGLDMSQYATESGVRKYRIVLNRKAWAYIGGADAAEAFESELITNGNMELDANWNNRGFEGGETNERSGVQKHAGSYSRHFVVDGQNEGIDSDTFTVTAGKNYTLIAWVYPVGTTTVRVFVYNGNGVLLTTDAGDYNFTGLTAGAWNRITQNYTMTTSGAGAYIGFAASGTGGGEYYIDDVEFKAYTSFGTTAVKLYQNPTGDPQSLTGNTSIDPNAITTMEIYKTIGSDNLTGNQTYGITVKLVDGRPAAAEVLFAHDSGAVGTRSLYAAVETTGKVTLYASEDGTDYEQVQTDDAVFADGAAASFTDLIFVLDKTTGTGAIYVNGSAVATTETITTGTLFDTYRPFEIGAKNGASYLNGDIGSIRVLNTTVTAIQAADQYNADAVQSLINM</sequence>
<dbReference type="Gene3D" id="2.60.120.200">
    <property type="match status" value="1"/>
</dbReference>
<dbReference type="AlphaFoldDB" id="A0A6M3IQ63"/>
<dbReference type="EMBL" id="MT141373">
    <property type="protein sequence ID" value="QJA59513.1"/>
    <property type="molecule type" value="Genomic_DNA"/>
</dbReference>
<dbReference type="Pfam" id="PF13385">
    <property type="entry name" value="Laminin_G_3"/>
    <property type="match status" value="1"/>
</dbReference>
<dbReference type="GO" id="GO:0030246">
    <property type="term" value="F:carbohydrate binding"/>
    <property type="evidence" value="ECO:0007669"/>
    <property type="project" value="UniProtKB-KW"/>
</dbReference>
<dbReference type="SUPFAM" id="SSF49899">
    <property type="entry name" value="Concanavalin A-like lectins/glucanases"/>
    <property type="match status" value="1"/>
</dbReference>
<organism evidence="1">
    <name type="scientific">viral metagenome</name>
    <dbReference type="NCBI Taxonomy" id="1070528"/>
    <lineage>
        <taxon>unclassified sequences</taxon>
        <taxon>metagenomes</taxon>
        <taxon>organismal metagenomes</taxon>
    </lineage>
</organism>
<reference evidence="1" key="1">
    <citation type="submission" date="2020-03" db="EMBL/GenBank/DDBJ databases">
        <title>The deep terrestrial virosphere.</title>
        <authorList>
            <person name="Holmfeldt K."/>
            <person name="Nilsson E."/>
            <person name="Simone D."/>
            <person name="Lopez-Fernandez M."/>
            <person name="Wu X."/>
            <person name="de Brujin I."/>
            <person name="Lundin D."/>
            <person name="Andersson A."/>
            <person name="Bertilsson S."/>
            <person name="Dopson M."/>
        </authorList>
    </citation>
    <scope>NUCLEOTIDE SEQUENCE</scope>
    <source>
        <strain evidence="1">MM415B01281</strain>
    </source>
</reference>